<organism evidence="1">
    <name type="scientific">marine sediment metagenome</name>
    <dbReference type="NCBI Taxonomy" id="412755"/>
    <lineage>
        <taxon>unclassified sequences</taxon>
        <taxon>metagenomes</taxon>
        <taxon>ecological metagenomes</taxon>
    </lineage>
</organism>
<reference evidence="1" key="1">
    <citation type="journal article" date="2015" name="Nature">
        <title>Complex archaea that bridge the gap between prokaryotes and eukaryotes.</title>
        <authorList>
            <person name="Spang A."/>
            <person name="Saw J.H."/>
            <person name="Jorgensen S.L."/>
            <person name="Zaremba-Niedzwiedzka K."/>
            <person name="Martijn J."/>
            <person name="Lind A.E."/>
            <person name="van Eijk R."/>
            <person name="Schleper C."/>
            <person name="Guy L."/>
            <person name="Ettema T.J."/>
        </authorList>
    </citation>
    <scope>NUCLEOTIDE SEQUENCE</scope>
</reference>
<protein>
    <recommendedName>
        <fullName evidence="2">Major capsid protein</fullName>
    </recommendedName>
</protein>
<dbReference type="EMBL" id="LAZR01007178">
    <property type="protein sequence ID" value="KKM86940.1"/>
    <property type="molecule type" value="Genomic_DNA"/>
</dbReference>
<name>A0A0F9NDY7_9ZZZZ</name>
<accession>A0A0F9NDY7</accession>
<proteinExistence type="predicted"/>
<dbReference type="AlphaFoldDB" id="A0A0F9NDY7"/>
<sequence length="290" mass="31456">MSIQTATTAELDEAQRKVIARTLFTEEHARPTSNLVQQFTLGQGEKTLSIPKVGQMAAAKLIDGVDMVDSQDIQMVVNDFSPVEAGLKVIVTDKLVRQLNESVFNMVGEQMGEAMGRIVEEDVIALFSALNGGVVFGGDGKELGLDNLAACIAKAKANKFGTQLVIVHHPNAIFTVAKDFLLTSSNQRLDAPQFVDSVVKDFYEFTLNQVPIFNTGLIPKESGADSGIGAIFDRRAMGMLVSQGLTSGLEHDNSFRASELVTVKDYLAFEIDDARGAGMQYEIKDWTTST</sequence>
<gene>
    <name evidence="1" type="ORF">LCGC14_1274010</name>
</gene>
<evidence type="ECO:0000313" key="1">
    <source>
        <dbReference type="EMBL" id="KKM86940.1"/>
    </source>
</evidence>
<evidence type="ECO:0008006" key="2">
    <source>
        <dbReference type="Google" id="ProtNLM"/>
    </source>
</evidence>
<comment type="caution">
    <text evidence="1">The sequence shown here is derived from an EMBL/GenBank/DDBJ whole genome shotgun (WGS) entry which is preliminary data.</text>
</comment>